<keyword evidence="2" id="KW-0472">Membrane</keyword>
<evidence type="ECO:0000256" key="1">
    <source>
        <dbReference type="SAM" id="MobiDB-lite"/>
    </source>
</evidence>
<comment type="caution">
    <text evidence="3">The sequence shown here is derived from an EMBL/GenBank/DDBJ whole genome shotgun (WGS) entry which is preliminary data.</text>
</comment>
<reference evidence="3" key="1">
    <citation type="submission" date="2020-10" db="EMBL/GenBank/DDBJ databases">
        <authorList>
            <person name="Gilroy R."/>
        </authorList>
    </citation>
    <scope>NUCLEOTIDE SEQUENCE</scope>
    <source>
        <strain evidence="3">ChiGjej1B1-24693</strain>
    </source>
</reference>
<protein>
    <recommendedName>
        <fullName evidence="5">Membrane protein DedA, SNARE-associated domain</fullName>
    </recommendedName>
</protein>
<reference evidence="3" key="2">
    <citation type="journal article" date="2021" name="PeerJ">
        <title>Extensive microbial diversity within the chicken gut microbiome revealed by metagenomics and culture.</title>
        <authorList>
            <person name="Gilroy R."/>
            <person name="Ravi A."/>
            <person name="Getino M."/>
            <person name="Pursley I."/>
            <person name="Horton D.L."/>
            <person name="Alikhan N.F."/>
            <person name="Baker D."/>
            <person name="Gharbi K."/>
            <person name="Hall N."/>
            <person name="Watson M."/>
            <person name="Adriaenssens E.M."/>
            <person name="Foster-Nyarko E."/>
            <person name="Jarju S."/>
            <person name="Secka A."/>
            <person name="Antonio M."/>
            <person name="Oren A."/>
            <person name="Chaudhuri R.R."/>
            <person name="La Ragione R."/>
            <person name="Hildebrand F."/>
            <person name="Pallen M.J."/>
        </authorList>
    </citation>
    <scope>NUCLEOTIDE SEQUENCE</scope>
    <source>
        <strain evidence="3">ChiGjej1B1-24693</strain>
    </source>
</reference>
<evidence type="ECO:0000313" key="3">
    <source>
        <dbReference type="EMBL" id="HIT75093.1"/>
    </source>
</evidence>
<name>A0A9D1KN98_9ACTN</name>
<evidence type="ECO:0000313" key="4">
    <source>
        <dbReference type="Proteomes" id="UP000886842"/>
    </source>
</evidence>
<feature type="compositionally biased region" description="Low complexity" evidence="1">
    <location>
        <begin position="39"/>
        <end position="52"/>
    </location>
</feature>
<proteinExistence type="predicted"/>
<dbReference type="Proteomes" id="UP000886842">
    <property type="component" value="Unassembled WGS sequence"/>
</dbReference>
<evidence type="ECO:0000256" key="2">
    <source>
        <dbReference type="SAM" id="Phobius"/>
    </source>
</evidence>
<feature type="transmembrane region" description="Helical" evidence="2">
    <location>
        <begin position="104"/>
        <end position="123"/>
    </location>
</feature>
<keyword evidence="2" id="KW-0812">Transmembrane</keyword>
<feature type="region of interest" description="Disordered" evidence="1">
    <location>
        <begin position="1"/>
        <end position="65"/>
    </location>
</feature>
<feature type="transmembrane region" description="Helical" evidence="2">
    <location>
        <begin position="188"/>
        <end position="210"/>
    </location>
</feature>
<evidence type="ECO:0008006" key="5">
    <source>
        <dbReference type="Google" id="ProtNLM"/>
    </source>
</evidence>
<feature type="transmembrane region" description="Helical" evidence="2">
    <location>
        <begin position="77"/>
        <end position="98"/>
    </location>
</feature>
<feature type="transmembrane region" description="Helical" evidence="2">
    <location>
        <begin position="130"/>
        <end position="152"/>
    </location>
</feature>
<feature type="compositionally biased region" description="Acidic residues" evidence="1">
    <location>
        <begin position="27"/>
        <end position="38"/>
    </location>
</feature>
<keyword evidence="2" id="KW-1133">Transmembrane helix</keyword>
<feature type="transmembrane region" description="Helical" evidence="2">
    <location>
        <begin position="222"/>
        <end position="243"/>
    </location>
</feature>
<accession>A0A9D1KN98</accession>
<sequence>MTTADEPDAPQSPEQTADPESAHPESGDAEPGDVESAEAESTGAESAEAETATQDKPWWDHPSFPWRGKPSKADIGCLWAIAGMGIYGLALLPVRSLIVAANPYISAAISGGAVSMAFIGARASDGVDPAGLWVLGLLIGGLSVVKFDWVFWWAGRLWGEGLIDYLLQGRGGLARKNAARAQALTEKYGVLALAVSWLPLIPFPSAIVYGALGITGMSLRKFLFLDILFGFLSRGLYLGLGWYFGEPVIHFLETYNKYAGYVTIALVVGIIVMSYLRSNRKKQQVAARD</sequence>
<gene>
    <name evidence="3" type="ORF">IAA98_05880</name>
</gene>
<organism evidence="3 4">
    <name type="scientific">Candidatus Avipropionibacterium avicola</name>
    <dbReference type="NCBI Taxonomy" id="2840701"/>
    <lineage>
        <taxon>Bacteria</taxon>
        <taxon>Bacillati</taxon>
        <taxon>Actinomycetota</taxon>
        <taxon>Actinomycetes</taxon>
        <taxon>Propionibacteriales</taxon>
        <taxon>Propionibacteriaceae</taxon>
        <taxon>Propionibacteriaceae incertae sedis</taxon>
        <taxon>Candidatus Avipropionibacterium</taxon>
    </lineage>
</organism>
<dbReference type="AlphaFoldDB" id="A0A9D1KN98"/>
<dbReference type="EMBL" id="DVLP01000180">
    <property type="protein sequence ID" value="HIT75093.1"/>
    <property type="molecule type" value="Genomic_DNA"/>
</dbReference>
<feature type="transmembrane region" description="Helical" evidence="2">
    <location>
        <begin position="258"/>
        <end position="276"/>
    </location>
</feature>